<feature type="compositionally biased region" description="Polar residues" evidence="1">
    <location>
        <begin position="33"/>
        <end position="42"/>
    </location>
</feature>
<sequence>MPPAVHYPDDPQPSTEHERPPSKSSKRTVTFADDTTLSSRCSSPEHCSHMPSQSLQETLNLTSSAQIPSSLRLYRSHDSLFTTPAALPGSSASLSASRRTTPKDSMHKYTFGQRPVFAAPPNSTVFARPAYADDGRFNPRLSTSKAQYRSLATLPRPLPSSLRVAVQPGPRNPPWGSLECLEEQRGRRVDRRERNQAQRFRAQTLSEATTVLGSTDGFEDAFGKEAMKREVEGLRRQVVGLYPDMAFDGSAGKGGRRCCCVVM</sequence>
<proteinExistence type="predicted"/>
<evidence type="ECO:0000313" key="3">
    <source>
        <dbReference type="Proteomes" id="UP001140510"/>
    </source>
</evidence>
<gene>
    <name evidence="2" type="ORF">N0V91_004622</name>
</gene>
<feature type="region of interest" description="Disordered" evidence="1">
    <location>
        <begin position="1"/>
        <end position="55"/>
    </location>
</feature>
<keyword evidence="3" id="KW-1185">Reference proteome</keyword>
<dbReference type="AlphaFoldDB" id="A0A9W9D808"/>
<reference evidence="2" key="1">
    <citation type="submission" date="2022-10" db="EMBL/GenBank/DDBJ databases">
        <title>Tapping the CABI collections for fungal endophytes: first genome assemblies for Collariella, Neodidymelliopsis, Ascochyta clinopodiicola, Didymella pomorum, Didymosphaeria variabile, Neocosmospora piperis and Neocucurbitaria cava.</title>
        <authorList>
            <person name="Hill R."/>
        </authorList>
    </citation>
    <scope>NUCLEOTIDE SEQUENCE</scope>
    <source>
        <strain evidence="2">IMI 355091</strain>
    </source>
</reference>
<dbReference type="EMBL" id="JAPEVA010000027">
    <property type="protein sequence ID" value="KAJ4406413.1"/>
    <property type="molecule type" value="Genomic_DNA"/>
</dbReference>
<dbReference type="Proteomes" id="UP001140510">
    <property type="component" value="Unassembled WGS sequence"/>
</dbReference>
<organism evidence="2 3">
    <name type="scientific">Didymella pomorum</name>
    <dbReference type="NCBI Taxonomy" id="749634"/>
    <lineage>
        <taxon>Eukaryota</taxon>
        <taxon>Fungi</taxon>
        <taxon>Dikarya</taxon>
        <taxon>Ascomycota</taxon>
        <taxon>Pezizomycotina</taxon>
        <taxon>Dothideomycetes</taxon>
        <taxon>Pleosporomycetidae</taxon>
        <taxon>Pleosporales</taxon>
        <taxon>Pleosporineae</taxon>
        <taxon>Didymellaceae</taxon>
        <taxon>Didymella</taxon>
    </lineage>
</organism>
<comment type="caution">
    <text evidence="2">The sequence shown here is derived from an EMBL/GenBank/DDBJ whole genome shotgun (WGS) entry which is preliminary data.</text>
</comment>
<evidence type="ECO:0000256" key="1">
    <source>
        <dbReference type="SAM" id="MobiDB-lite"/>
    </source>
</evidence>
<accession>A0A9W9D808</accession>
<evidence type="ECO:0000313" key="2">
    <source>
        <dbReference type="EMBL" id="KAJ4406413.1"/>
    </source>
</evidence>
<dbReference type="OrthoDB" id="3784760at2759"/>
<name>A0A9W9D808_9PLEO</name>
<protein>
    <submittedName>
        <fullName evidence="2">Uncharacterized protein</fullName>
    </submittedName>
</protein>